<gene>
    <name evidence="2" type="ORF">DARMORV10_A10P17630.1</name>
</gene>
<evidence type="ECO:0000256" key="1">
    <source>
        <dbReference type="SAM" id="Phobius"/>
    </source>
</evidence>
<protein>
    <submittedName>
        <fullName evidence="2">(rape) hypothetical protein</fullName>
    </submittedName>
</protein>
<sequence length="63" mass="7452">MYKYPMVFKREYTITIVALWLSFSLPLSLWLQSNELLSQVRSSFSRHVQLFDITFHLQGALSI</sequence>
<accession>A0A817B9C8</accession>
<dbReference type="AlphaFoldDB" id="A0A817B9C8"/>
<keyword evidence="1" id="KW-0472">Membrane</keyword>
<reference evidence="2" key="1">
    <citation type="submission" date="2021-01" db="EMBL/GenBank/DDBJ databases">
        <authorList>
            <consortium name="Genoscope - CEA"/>
            <person name="William W."/>
        </authorList>
    </citation>
    <scope>NUCLEOTIDE SEQUENCE</scope>
</reference>
<evidence type="ECO:0000313" key="2">
    <source>
        <dbReference type="EMBL" id="CAF2336234.1"/>
    </source>
</evidence>
<dbReference type="EMBL" id="HG994364">
    <property type="protein sequence ID" value="CAF2336234.1"/>
    <property type="molecule type" value="Genomic_DNA"/>
</dbReference>
<keyword evidence="1" id="KW-0812">Transmembrane</keyword>
<keyword evidence="1" id="KW-1133">Transmembrane helix</keyword>
<proteinExistence type="predicted"/>
<dbReference type="Proteomes" id="UP001295469">
    <property type="component" value="Chromosome A10"/>
</dbReference>
<organism evidence="2">
    <name type="scientific">Brassica napus</name>
    <name type="common">Rape</name>
    <dbReference type="NCBI Taxonomy" id="3708"/>
    <lineage>
        <taxon>Eukaryota</taxon>
        <taxon>Viridiplantae</taxon>
        <taxon>Streptophyta</taxon>
        <taxon>Embryophyta</taxon>
        <taxon>Tracheophyta</taxon>
        <taxon>Spermatophyta</taxon>
        <taxon>Magnoliopsida</taxon>
        <taxon>eudicotyledons</taxon>
        <taxon>Gunneridae</taxon>
        <taxon>Pentapetalae</taxon>
        <taxon>rosids</taxon>
        <taxon>malvids</taxon>
        <taxon>Brassicales</taxon>
        <taxon>Brassicaceae</taxon>
        <taxon>Brassiceae</taxon>
        <taxon>Brassica</taxon>
    </lineage>
</organism>
<feature type="transmembrane region" description="Helical" evidence="1">
    <location>
        <begin position="12"/>
        <end position="31"/>
    </location>
</feature>
<name>A0A817B9C8_BRANA</name>